<reference evidence="3" key="1">
    <citation type="journal article" date="2021" name="PeerJ">
        <title>Extensive microbial diversity within the chicken gut microbiome revealed by metagenomics and culture.</title>
        <authorList>
            <person name="Gilroy R."/>
            <person name="Ravi A."/>
            <person name="Getino M."/>
            <person name="Pursley I."/>
            <person name="Horton D.L."/>
            <person name="Alikhan N.F."/>
            <person name="Baker D."/>
            <person name="Gharbi K."/>
            <person name="Hall N."/>
            <person name="Watson M."/>
            <person name="Adriaenssens E.M."/>
            <person name="Foster-Nyarko E."/>
            <person name="Jarju S."/>
            <person name="Secka A."/>
            <person name="Antonio M."/>
            <person name="Oren A."/>
            <person name="Chaudhuri R.R."/>
            <person name="La Ragione R."/>
            <person name="Hildebrand F."/>
            <person name="Pallen M.J."/>
        </authorList>
    </citation>
    <scope>NUCLEOTIDE SEQUENCE</scope>
    <source>
        <strain evidence="3">ChiBcec8-13705</strain>
    </source>
</reference>
<feature type="domain" description="Antitoxin VbhA" evidence="2">
    <location>
        <begin position="6"/>
        <end position="52"/>
    </location>
</feature>
<dbReference type="Pfam" id="PF18495">
    <property type="entry name" value="VbhA"/>
    <property type="match status" value="1"/>
</dbReference>
<dbReference type="InterPro" id="IPR041535">
    <property type="entry name" value="VbhA"/>
</dbReference>
<evidence type="ECO:0000259" key="2">
    <source>
        <dbReference type="Pfam" id="PF18495"/>
    </source>
</evidence>
<dbReference type="EMBL" id="DWYG01000034">
    <property type="protein sequence ID" value="HJB41450.1"/>
    <property type="molecule type" value="Genomic_DNA"/>
</dbReference>
<reference evidence="3" key="2">
    <citation type="submission" date="2021-04" db="EMBL/GenBank/DDBJ databases">
        <authorList>
            <person name="Gilroy R."/>
        </authorList>
    </citation>
    <scope>NUCLEOTIDE SEQUENCE</scope>
    <source>
        <strain evidence="3">ChiBcec8-13705</strain>
    </source>
</reference>
<protein>
    <submittedName>
        <fullName evidence="3">Antitoxin VbhA family protein</fullName>
    </submittedName>
</protein>
<name>A0A9D2S3M2_9FIRM</name>
<dbReference type="AlphaFoldDB" id="A0A9D2S3M2"/>
<evidence type="ECO:0000313" key="4">
    <source>
        <dbReference type="Proteomes" id="UP000886803"/>
    </source>
</evidence>
<dbReference type="CDD" id="cd11586">
    <property type="entry name" value="VbhA_like"/>
    <property type="match status" value="1"/>
</dbReference>
<evidence type="ECO:0000313" key="3">
    <source>
        <dbReference type="EMBL" id="HJB41450.1"/>
    </source>
</evidence>
<dbReference type="InterPro" id="IPR033788">
    <property type="entry name" value="VbhA-like"/>
</dbReference>
<dbReference type="InterPro" id="IPR043038">
    <property type="entry name" value="VbhA_sf"/>
</dbReference>
<organism evidence="3 4">
    <name type="scientific">Candidatus Gemmiger avicola</name>
    <dbReference type="NCBI Taxonomy" id="2838605"/>
    <lineage>
        <taxon>Bacteria</taxon>
        <taxon>Bacillati</taxon>
        <taxon>Bacillota</taxon>
        <taxon>Clostridia</taxon>
        <taxon>Eubacteriales</taxon>
        <taxon>Gemmiger</taxon>
    </lineage>
</organism>
<evidence type="ECO:0000256" key="1">
    <source>
        <dbReference type="SAM" id="MobiDB-lite"/>
    </source>
</evidence>
<dbReference type="Proteomes" id="UP000886803">
    <property type="component" value="Unassembled WGS sequence"/>
</dbReference>
<sequence length="58" mass="6531">MGSISREQALKNALASSRMEGFPVTRQTEQDCRRLLNGTVTPQQMAAEILARRARQKE</sequence>
<dbReference type="Gene3D" id="1.10.8.1050">
    <property type="entry name" value="Antitoxin VbhA-like"/>
    <property type="match status" value="1"/>
</dbReference>
<gene>
    <name evidence="3" type="ORF">H9945_03040</name>
</gene>
<feature type="region of interest" description="Disordered" evidence="1">
    <location>
        <begin position="1"/>
        <end position="26"/>
    </location>
</feature>
<proteinExistence type="predicted"/>
<accession>A0A9D2S3M2</accession>
<comment type="caution">
    <text evidence="3">The sequence shown here is derived from an EMBL/GenBank/DDBJ whole genome shotgun (WGS) entry which is preliminary data.</text>
</comment>